<protein>
    <submittedName>
        <fullName evidence="1">Apo protein 3</fullName>
    </submittedName>
</protein>
<name>A0AAW0IX29_QUESU</name>
<proteinExistence type="predicted"/>
<keyword evidence="2" id="KW-1185">Reference proteome</keyword>
<dbReference type="AlphaFoldDB" id="A0AAW0IX29"/>
<evidence type="ECO:0000313" key="1">
    <source>
        <dbReference type="EMBL" id="KAK7818836.1"/>
    </source>
</evidence>
<dbReference type="EMBL" id="PKMF04000808">
    <property type="protein sequence ID" value="KAK7818836.1"/>
    <property type="molecule type" value="Genomic_DNA"/>
</dbReference>
<sequence>MEKVQCADLCIAPKHHSRNRSHAWQEVTKYDLIYPNYVWQHVRDLNGQCMQAGAPVPDQYRSMMRLDVVPPDCDEVDLVACNIHPYVKFGGNPNGKGRKDKVLITDNFYYR</sequence>
<dbReference type="Proteomes" id="UP000237347">
    <property type="component" value="Unassembled WGS sequence"/>
</dbReference>
<gene>
    <name evidence="1" type="primary">APO3_2</name>
    <name evidence="1" type="ORF">CFP56_040894</name>
</gene>
<evidence type="ECO:0000313" key="2">
    <source>
        <dbReference type="Proteomes" id="UP000237347"/>
    </source>
</evidence>
<accession>A0AAW0IX29</accession>
<organism evidence="1 2">
    <name type="scientific">Quercus suber</name>
    <name type="common">Cork oak</name>
    <dbReference type="NCBI Taxonomy" id="58331"/>
    <lineage>
        <taxon>Eukaryota</taxon>
        <taxon>Viridiplantae</taxon>
        <taxon>Streptophyta</taxon>
        <taxon>Embryophyta</taxon>
        <taxon>Tracheophyta</taxon>
        <taxon>Spermatophyta</taxon>
        <taxon>Magnoliopsida</taxon>
        <taxon>eudicotyledons</taxon>
        <taxon>Gunneridae</taxon>
        <taxon>Pentapetalae</taxon>
        <taxon>rosids</taxon>
        <taxon>fabids</taxon>
        <taxon>Fagales</taxon>
        <taxon>Fagaceae</taxon>
        <taxon>Quercus</taxon>
    </lineage>
</organism>
<reference evidence="1 2" key="1">
    <citation type="journal article" date="2018" name="Sci. Data">
        <title>The draft genome sequence of cork oak.</title>
        <authorList>
            <person name="Ramos A.M."/>
            <person name="Usie A."/>
            <person name="Barbosa P."/>
            <person name="Barros P.M."/>
            <person name="Capote T."/>
            <person name="Chaves I."/>
            <person name="Simoes F."/>
            <person name="Abreu I."/>
            <person name="Carrasquinho I."/>
            <person name="Faro C."/>
            <person name="Guimaraes J.B."/>
            <person name="Mendonca D."/>
            <person name="Nobrega F."/>
            <person name="Rodrigues L."/>
            <person name="Saibo N.J.M."/>
            <person name="Varela M.C."/>
            <person name="Egas C."/>
            <person name="Matos J."/>
            <person name="Miguel C.M."/>
            <person name="Oliveira M.M."/>
            <person name="Ricardo C.P."/>
            <person name="Goncalves S."/>
        </authorList>
    </citation>
    <scope>NUCLEOTIDE SEQUENCE [LARGE SCALE GENOMIC DNA]</scope>
    <source>
        <strain evidence="2">cv. HL8</strain>
    </source>
</reference>
<comment type="caution">
    <text evidence="1">The sequence shown here is derived from an EMBL/GenBank/DDBJ whole genome shotgun (WGS) entry which is preliminary data.</text>
</comment>